<feature type="transmembrane region" description="Helical" evidence="1">
    <location>
        <begin position="21"/>
        <end position="47"/>
    </location>
</feature>
<keyword evidence="1" id="KW-0472">Membrane</keyword>
<evidence type="ECO:0000256" key="1">
    <source>
        <dbReference type="SAM" id="Phobius"/>
    </source>
</evidence>
<name>A0ABS8Q5X9_9BURK</name>
<evidence type="ECO:0008006" key="4">
    <source>
        <dbReference type="Google" id="ProtNLM"/>
    </source>
</evidence>
<keyword evidence="1" id="KW-0812">Transmembrane</keyword>
<evidence type="ECO:0000313" key="2">
    <source>
        <dbReference type="EMBL" id="MCD2517142.1"/>
    </source>
</evidence>
<dbReference type="Proteomes" id="UP001179361">
    <property type="component" value="Unassembled WGS sequence"/>
</dbReference>
<organism evidence="2 3">
    <name type="scientific">Massilia phyllostachyos</name>
    <dbReference type="NCBI Taxonomy" id="2898585"/>
    <lineage>
        <taxon>Bacteria</taxon>
        <taxon>Pseudomonadati</taxon>
        <taxon>Pseudomonadota</taxon>
        <taxon>Betaproteobacteria</taxon>
        <taxon>Burkholderiales</taxon>
        <taxon>Oxalobacteraceae</taxon>
        <taxon>Telluria group</taxon>
        <taxon>Massilia</taxon>
    </lineage>
</organism>
<dbReference type="EMBL" id="JAJNOC010000003">
    <property type="protein sequence ID" value="MCD2517142.1"/>
    <property type="molecule type" value="Genomic_DNA"/>
</dbReference>
<reference evidence="2" key="1">
    <citation type="submission" date="2021-11" db="EMBL/GenBank/DDBJ databases">
        <title>The complete genome of Massilia sp sp. G4R7.</title>
        <authorList>
            <person name="Liu L."/>
            <person name="Yue J."/>
            <person name="Yuan J."/>
            <person name="Yang F."/>
            <person name="Li L."/>
        </authorList>
    </citation>
    <scope>NUCLEOTIDE SEQUENCE</scope>
    <source>
        <strain evidence="2">G4R7</strain>
    </source>
</reference>
<sequence>MSEEQSVFVRIERDFGKHGPTVVTSLIVLCMSALILLAGGLLLPYFAAGAMTNGAATGTVINMLTMVIGGLIGWIAAILATPYSQNEASRLSTLAKAISAFLSGYVLSKFDRVLERTLSGAGGGLTQEAWQLLGFFFGAFLIGFLAIFTTRAYFRKTQIGVRS</sequence>
<feature type="transmembrane region" description="Helical" evidence="1">
    <location>
        <begin position="130"/>
        <end position="154"/>
    </location>
</feature>
<keyword evidence="1" id="KW-1133">Transmembrane helix</keyword>
<gene>
    <name evidence="2" type="ORF">LQ564_12580</name>
</gene>
<accession>A0ABS8Q5X9</accession>
<dbReference type="RefSeq" id="WP_231058434.1">
    <property type="nucleotide sequence ID" value="NZ_JAJNOC010000003.1"/>
</dbReference>
<evidence type="ECO:0000313" key="3">
    <source>
        <dbReference type="Proteomes" id="UP001179361"/>
    </source>
</evidence>
<protein>
    <recommendedName>
        <fullName evidence="4">MotA/TolQ/ExbB proton channel domain-containing protein</fullName>
    </recommendedName>
</protein>
<feature type="transmembrane region" description="Helical" evidence="1">
    <location>
        <begin position="59"/>
        <end position="81"/>
    </location>
</feature>
<proteinExistence type="predicted"/>
<comment type="caution">
    <text evidence="2">The sequence shown here is derived from an EMBL/GenBank/DDBJ whole genome shotgun (WGS) entry which is preliminary data.</text>
</comment>
<keyword evidence="3" id="KW-1185">Reference proteome</keyword>